<dbReference type="GO" id="GO:0003700">
    <property type="term" value="F:DNA-binding transcription factor activity"/>
    <property type="evidence" value="ECO:0007669"/>
    <property type="project" value="InterPro"/>
</dbReference>
<dbReference type="RefSeq" id="WP_185694995.1">
    <property type="nucleotide sequence ID" value="NZ_JACHVA010000143.1"/>
</dbReference>
<organism evidence="5 6">
    <name type="scientific">Puniceicoccus vermicola</name>
    <dbReference type="NCBI Taxonomy" id="388746"/>
    <lineage>
        <taxon>Bacteria</taxon>
        <taxon>Pseudomonadati</taxon>
        <taxon>Verrucomicrobiota</taxon>
        <taxon>Opitutia</taxon>
        <taxon>Puniceicoccales</taxon>
        <taxon>Puniceicoccaceae</taxon>
        <taxon>Puniceicoccus</taxon>
    </lineage>
</organism>
<dbReference type="PRINTS" id="PR00032">
    <property type="entry name" value="HTHARAC"/>
</dbReference>
<dbReference type="PROSITE" id="PS00041">
    <property type="entry name" value="HTH_ARAC_FAMILY_1"/>
    <property type="match status" value="1"/>
</dbReference>
<evidence type="ECO:0000313" key="6">
    <source>
        <dbReference type="Proteomes" id="UP000525652"/>
    </source>
</evidence>
<gene>
    <name evidence="5" type="ORF">H5P30_21600</name>
</gene>
<keyword evidence="1" id="KW-0805">Transcription regulation</keyword>
<dbReference type="EMBL" id="JACHVA010000143">
    <property type="protein sequence ID" value="MBC2604384.1"/>
    <property type="molecule type" value="Genomic_DNA"/>
</dbReference>
<dbReference type="InterPro" id="IPR011051">
    <property type="entry name" value="RmlC_Cupin_sf"/>
</dbReference>
<name>A0A7X1E6L8_9BACT</name>
<dbReference type="Gene3D" id="1.10.10.60">
    <property type="entry name" value="Homeodomain-like"/>
    <property type="match status" value="1"/>
</dbReference>
<protein>
    <submittedName>
        <fullName evidence="5">Helix-turn-helix domain-containing protein</fullName>
    </submittedName>
</protein>
<evidence type="ECO:0000256" key="2">
    <source>
        <dbReference type="ARBA" id="ARBA00023125"/>
    </source>
</evidence>
<dbReference type="SMART" id="SM00342">
    <property type="entry name" value="HTH_ARAC"/>
    <property type="match status" value="1"/>
</dbReference>
<sequence>MHTLSTFDWPQPYACTYEAYNYSYIPSPKVHAQDYHEFFWIESGRGCHLLNGEPRLMETGYFALIRADDQHGFSAWEQDDRIRLINFAFPSPLWEKIRTNFFPDRICFFDHTPIAKREYYLSVDDRERLRQMGNDLAAGHWNETNAAAYLHGVLALLDNRDRETTHPAATPEWLTQAVRKIEIWPNFVGGVPEFVRMAGRSHEHVSRACRKCLNISPREIVNRARIKWASMQLETSQKEIVDIAEECGFENLGHFYKVFKTTHQTTPRKYRLKFGIPQIS</sequence>
<keyword evidence="6" id="KW-1185">Reference proteome</keyword>
<dbReference type="PROSITE" id="PS01124">
    <property type="entry name" value="HTH_ARAC_FAMILY_2"/>
    <property type="match status" value="1"/>
</dbReference>
<dbReference type="InterPro" id="IPR018060">
    <property type="entry name" value="HTH_AraC"/>
</dbReference>
<dbReference type="AlphaFoldDB" id="A0A7X1E6L8"/>
<dbReference type="PANTHER" id="PTHR43280:SF2">
    <property type="entry name" value="HTH-TYPE TRANSCRIPTIONAL REGULATOR EXSA"/>
    <property type="match status" value="1"/>
</dbReference>
<evidence type="ECO:0000256" key="3">
    <source>
        <dbReference type="ARBA" id="ARBA00023163"/>
    </source>
</evidence>
<dbReference type="Proteomes" id="UP000525652">
    <property type="component" value="Unassembled WGS sequence"/>
</dbReference>
<evidence type="ECO:0000256" key="1">
    <source>
        <dbReference type="ARBA" id="ARBA00023015"/>
    </source>
</evidence>
<evidence type="ECO:0000313" key="5">
    <source>
        <dbReference type="EMBL" id="MBC2604384.1"/>
    </source>
</evidence>
<dbReference type="InterPro" id="IPR020449">
    <property type="entry name" value="Tscrpt_reg_AraC-type_HTH"/>
</dbReference>
<keyword evidence="2" id="KW-0238">DNA-binding</keyword>
<keyword evidence="3" id="KW-0804">Transcription</keyword>
<dbReference type="InterPro" id="IPR009057">
    <property type="entry name" value="Homeodomain-like_sf"/>
</dbReference>
<dbReference type="InterPro" id="IPR014710">
    <property type="entry name" value="RmlC-like_jellyroll"/>
</dbReference>
<dbReference type="Pfam" id="PF12833">
    <property type="entry name" value="HTH_18"/>
    <property type="match status" value="1"/>
</dbReference>
<dbReference type="SUPFAM" id="SSF51182">
    <property type="entry name" value="RmlC-like cupins"/>
    <property type="match status" value="1"/>
</dbReference>
<feature type="domain" description="HTH araC/xylS-type" evidence="4">
    <location>
        <begin position="191"/>
        <end position="273"/>
    </location>
</feature>
<dbReference type="SUPFAM" id="SSF46689">
    <property type="entry name" value="Homeodomain-like"/>
    <property type="match status" value="1"/>
</dbReference>
<accession>A0A7X1E6L8</accession>
<dbReference type="Gene3D" id="2.60.120.10">
    <property type="entry name" value="Jelly Rolls"/>
    <property type="match status" value="1"/>
</dbReference>
<dbReference type="PANTHER" id="PTHR43280">
    <property type="entry name" value="ARAC-FAMILY TRANSCRIPTIONAL REGULATOR"/>
    <property type="match status" value="1"/>
</dbReference>
<comment type="caution">
    <text evidence="5">The sequence shown here is derived from an EMBL/GenBank/DDBJ whole genome shotgun (WGS) entry which is preliminary data.</text>
</comment>
<reference evidence="5 6" key="1">
    <citation type="submission" date="2020-07" db="EMBL/GenBank/DDBJ databases">
        <authorList>
            <person name="Feng X."/>
        </authorList>
    </citation>
    <scope>NUCLEOTIDE SEQUENCE [LARGE SCALE GENOMIC DNA]</scope>
    <source>
        <strain evidence="5 6">JCM14086</strain>
    </source>
</reference>
<evidence type="ECO:0000259" key="4">
    <source>
        <dbReference type="PROSITE" id="PS01124"/>
    </source>
</evidence>
<dbReference type="InterPro" id="IPR018062">
    <property type="entry name" value="HTH_AraC-typ_CS"/>
</dbReference>
<proteinExistence type="predicted"/>
<dbReference type="GO" id="GO:0043565">
    <property type="term" value="F:sequence-specific DNA binding"/>
    <property type="evidence" value="ECO:0007669"/>
    <property type="project" value="InterPro"/>
</dbReference>